<dbReference type="OrthoDB" id="5875875at2759"/>
<keyword evidence="2" id="KW-0479">Metal-binding</keyword>
<reference evidence="5 6" key="1">
    <citation type="submission" date="2015-09" db="EMBL/GenBank/DDBJ databases">
        <title>Draft genome of the parasitic nematode Teladorsagia circumcincta isolate WARC Sus (inbred).</title>
        <authorList>
            <person name="Mitreva M."/>
        </authorList>
    </citation>
    <scope>NUCLEOTIDE SEQUENCE [LARGE SCALE GENOMIC DNA]</scope>
    <source>
        <strain evidence="5 6">S</strain>
    </source>
</reference>
<evidence type="ECO:0000313" key="5">
    <source>
        <dbReference type="EMBL" id="PIO70405.1"/>
    </source>
</evidence>
<dbReference type="EMBL" id="KZ346276">
    <property type="protein sequence ID" value="PIO70405.1"/>
    <property type="molecule type" value="Genomic_DNA"/>
</dbReference>
<keyword evidence="2" id="KW-0863">Zinc-finger</keyword>
<dbReference type="InterPro" id="IPR036875">
    <property type="entry name" value="Znf_CCHC_sf"/>
</dbReference>
<dbReference type="SUPFAM" id="SSF50630">
    <property type="entry name" value="Acid proteases"/>
    <property type="match status" value="1"/>
</dbReference>
<organism evidence="5 6">
    <name type="scientific">Teladorsagia circumcincta</name>
    <name type="common">Brown stomach worm</name>
    <name type="synonym">Ostertagia circumcincta</name>
    <dbReference type="NCBI Taxonomy" id="45464"/>
    <lineage>
        <taxon>Eukaryota</taxon>
        <taxon>Metazoa</taxon>
        <taxon>Ecdysozoa</taxon>
        <taxon>Nematoda</taxon>
        <taxon>Chromadorea</taxon>
        <taxon>Rhabditida</taxon>
        <taxon>Rhabditina</taxon>
        <taxon>Rhabditomorpha</taxon>
        <taxon>Strongyloidea</taxon>
        <taxon>Trichostrongylidae</taxon>
        <taxon>Teladorsagia</taxon>
    </lineage>
</organism>
<dbReference type="GO" id="GO:0019899">
    <property type="term" value="F:enzyme binding"/>
    <property type="evidence" value="ECO:0007669"/>
    <property type="project" value="UniProtKB-ARBA"/>
</dbReference>
<evidence type="ECO:0000256" key="2">
    <source>
        <dbReference type="PROSITE-ProRule" id="PRU00047"/>
    </source>
</evidence>
<dbReference type="GO" id="GO:0008270">
    <property type="term" value="F:zinc ion binding"/>
    <property type="evidence" value="ECO:0007669"/>
    <property type="project" value="UniProtKB-KW"/>
</dbReference>
<evidence type="ECO:0000256" key="1">
    <source>
        <dbReference type="ARBA" id="ARBA00022801"/>
    </source>
</evidence>
<dbReference type="PANTHER" id="PTHR37984:SF9">
    <property type="entry name" value="INTEGRASE CATALYTIC DOMAIN-CONTAINING PROTEIN"/>
    <property type="match status" value="1"/>
</dbReference>
<keyword evidence="2" id="KW-0862">Zinc</keyword>
<dbReference type="Pfam" id="PF00077">
    <property type="entry name" value="RVP"/>
    <property type="match status" value="1"/>
</dbReference>
<dbReference type="InterPro" id="IPR018061">
    <property type="entry name" value="Retropepsins"/>
</dbReference>
<dbReference type="InterPro" id="IPR050951">
    <property type="entry name" value="Retrovirus_Pol_polyprotein"/>
</dbReference>
<feature type="region of interest" description="Disordered" evidence="3">
    <location>
        <begin position="98"/>
        <end position="145"/>
    </location>
</feature>
<dbReference type="Gene3D" id="2.40.70.10">
    <property type="entry name" value="Acid Proteases"/>
    <property type="match status" value="1"/>
</dbReference>
<evidence type="ECO:0000313" key="6">
    <source>
        <dbReference type="Proteomes" id="UP000230423"/>
    </source>
</evidence>
<keyword evidence="6" id="KW-1185">Reference proteome</keyword>
<dbReference type="GO" id="GO:0016787">
    <property type="term" value="F:hydrolase activity"/>
    <property type="evidence" value="ECO:0007669"/>
    <property type="project" value="UniProtKB-KW"/>
</dbReference>
<keyword evidence="1" id="KW-0378">Hydrolase</keyword>
<dbReference type="PANTHER" id="PTHR37984">
    <property type="entry name" value="PROTEIN CBG26694"/>
    <property type="match status" value="1"/>
</dbReference>
<dbReference type="PROSITE" id="PS50158">
    <property type="entry name" value="ZF_CCHC"/>
    <property type="match status" value="1"/>
</dbReference>
<gene>
    <name evidence="5" type="ORF">TELCIR_07739</name>
</gene>
<dbReference type="GO" id="GO:0003676">
    <property type="term" value="F:nucleic acid binding"/>
    <property type="evidence" value="ECO:0007669"/>
    <property type="project" value="InterPro"/>
</dbReference>
<dbReference type="SUPFAM" id="SSF57756">
    <property type="entry name" value="Retrovirus zinc finger-like domains"/>
    <property type="match status" value="1"/>
</dbReference>
<accession>A0A2G9UJI1</accession>
<feature type="domain" description="CCHC-type" evidence="4">
    <location>
        <begin position="148"/>
        <end position="161"/>
    </location>
</feature>
<evidence type="ECO:0000256" key="3">
    <source>
        <dbReference type="SAM" id="MobiDB-lite"/>
    </source>
</evidence>
<evidence type="ECO:0000259" key="4">
    <source>
        <dbReference type="PROSITE" id="PS50158"/>
    </source>
</evidence>
<feature type="region of interest" description="Disordered" evidence="3">
    <location>
        <begin position="225"/>
        <end position="244"/>
    </location>
</feature>
<dbReference type="Gene3D" id="4.10.60.10">
    <property type="entry name" value="Zinc finger, CCHC-type"/>
    <property type="match status" value="1"/>
</dbReference>
<sequence>MEKHFQPKKLVLAERFGLMSKVQKPGQSLQEYYAELQRAANGCQFEAIRNHRDAMVTMVFIGGLQSLDTRKGLLEKEDLTSKEALEQAEAWERVGVNAPHLNEGPQPLGIAQVRPKGVPKQGRPGKSQAGDRNAKRPGKGPVRERASCNVCGKLGHFGNECFRKERAFCKVCSKRGHLTHACRRAVVKEKDSRKVHWCVEPPGSSDGDEGEGSDTDNTIFAVSQCHRRRARRPVSNDEGGQESKRRLLRYPGRGVKQLRCQLMGEQNSRVSASVYGNKSYGELAALSVEPPRMLRIRIGGYEVPFELDTGASMSIIDEKSWRTIGAPKLKKSCVEATAYNNERIRLQGQLEAAAEFAGNKAIMKIHVFKQASHPLCGRDMIKALQIDCGPYYNQVHSLQEMSQVQLKSQIVRLLQENKELFEGGLGKCTSFKATLKFKDKPMPKFFRARPVAIALRQKVDAKLQD</sequence>
<proteinExistence type="predicted"/>
<protein>
    <submittedName>
        <fullName evidence="5">Zinc knuckle</fullName>
    </submittedName>
</protein>
<name>A0A2G9UJI1_TELCI</name>
<dbReference type="InterPro" id="IPR001878">
    <property type="entry name" value="Znf_CCHC"/>
</dbReference>
<dbReference type="AlphaFoldDB" id="A0A2G9UJI1"/>
<dbReference type="GO" id="GO:0005737">
    <property type="term" value="C:cytoplasm"/>
    <property type="evidence" value="ECO:0007669"/>
    <property type="project" value="UniProtKB-ARBA"/>
</dbReference>
<dbReference type="InterPro" id="IPR021109">
    <property type="entry name" value="Peptidase_aspartic_dom_sf"/>
</dbReference>
<dbReference type="Proteomes" id="UP000230423">
    <property type="component" value="Unassembled WGS sequence"/>
</dbReference>